<feature type="region of interest" description="Disordered" evidence="1">
    <location>
        <begin position="46"/>
        <end position="75"/>
    </location>
</feature>
<dbReference type="RefSeq" id="WP_076767852.1">
    <property type="nucleotide sequence ID" value="NZ_MSFI01000029.1"/>
</dbReference>
<feature type="compositionally biased region" description="Basic and acidic residues" evidence="1">
    <location>
        <begin position="325"/>
        <end position="392"/>
    </location>
</feature>
<dbReference type="Proteomes" id="UP000188613">
    <property type="component" value="Unassembled WGS sequence"/>
</dbReference>
<feature type="compositionally biased region" description="Polar residues" evidence="1">
    <location>
        <begin position="294"/>
        <end position="307"/>
    </location>
</feature>
<dbReference type="InterPro" id="IPR049646">
    <property type="entry name" value="GvpT/GvpP-like"/>
</dbReference>
<protein>
    <submittedName>
        <fullName evidence="2">Uncharacterized protein</fullName>
    </submittedName>
</protein>
<keyword evidence="3" id="KW-1185">Reference proteome</keyword>
<dbReference type="NCBIfam" id="NF041669">
    <property type="entry name" value="GvpT"/>
    <property type="match status" value="1"/>
</dbReference>
<dbReference type="STRING" id="1714355.BTO28_15320"/>
<reference evidence="2 3" key="1">
    <citation type="submission" date="2016-12" db="EMBL/GenBank/DDBJ databases">
        <title>Domibacillus sp. SAB 38T whole genome sequencing.</title>
        <authorList>
            <person name="Verma A."/>
            <person name="Ojha A.K."/>
            <person name="Krishnamurthi S."/>
        </authorList>
    </citation>
    <scope>NUCLEOTIDE SEQUENCE [LARGE SCALE GENOMIC DNA]</scope>
    <source>
        <strain evidence="2 3">SAB 38</strain>
    </source>
</reference>
<feature type="region of interest" description="Disordered" evidence="1">
    <location>
        <begin position="90"/>
        <end position="131"/>
    </location>
</feature>
<dbReference type="EMBL" id="MSFI01000029">
    <property type="protein sequence ID" value="OMP65921.1"/>
    <property type="molecule type" value="Genomic_DNA"/>
</dbReference>
<sequence>MEKTKDTQNMKHKLNSSQIKRSIAGGLIGAAVGYVAAPETGKKLIENTSPHKIKSTGSGIGQAVKEKSKKAGDSIKKSAGKIFVKKEDIAIEGYSNEEEMRESETSLTTGSENKSNNHNEKELYQESRSFNDRLDRLEYMLTKLTQAKRSENHQKIDPHGDSNDPANHWASPYEIKNDTQKQDESKEAQSKLKGQEAGKESQSSLQGPLSHKEIQSQTEGQEDSKEKQAQSGDKKNNETAQSESEGADNGNEEQSESAGKSTNRGYESLKKENEKLQDRLGNIEELLTKMLQENKGQSQSLESSQTGDEPDEMKNHSQAQNQLNDRTEKEENSHETQKKSQADKGKKQNPAEDQKNSEEGRNQPQDQDKRLENGAVEKDLEDIDMKKDHENSNENSTNVGSDKIKKHNSDKKTSGSKKTAKEEKVNYYNVLSDDEDTYLLPGLRKGT</sequence>
<feature type="compositionally biased region" description="Basic and acidic residues" evidence="1">
    <location>
        <begin position="148"/>
        <end position="162"/>
    </location>
</feature>
<proteinExistence type="predicted"/>
<feature type="compositionally biased region" description="Basic and acidic residues" evidence="1">
    <location>
        <begin position="267"/>
        <end position="282"/>
    </location>
</feature>
<evidence type="ECO:0000313" key="3">
    <source>
        <dbReference type="Proteomes" id="UP000188613"/>
    </source>
</evidence>
<feature type="compositionally biased region" description="Basic and acidic residues" evidence="1">
    <location>
        <begin position="115"/>
        <end position="131"/>
    </location>
</feature>
<feature type="compositionally biased region" description="Basic and acidic residues" evidence="1">
    <location>
        <begin position="222"/>
        <end position="237"/>
    </location>
</feature>
<name>A0A1V2A4H9_9BACI</name>
<accession>A0A1V2A4H9</accession>
<feature type="region of interest" description="Disordered" evidence="1">
    <location>
        <begin position="145"/>
        <end position="423"/>
    </location>
</feature>
<feature type="compositionally biased region" description="Polar residues" evidence="1">
    <location>
        <begin position="256"/>
        <end position="265"/>
    </location>
</feature>
<dbReference type="AlphaFoldDB" id="A0A1V2A4H9"/>
<feature type="compositionally biased region" description="Basic and acidic residues" evidence="1">
    <location>
        <begin position="64"/>
        <end position="75"/>
    </location>
</feature>
<evidence type="ECO:0000313" key="2">
    <source>
        <dbReference type="EMBL" id="OMP65921.1"/>
    </source>
</evidence>
<gene>
    <name evidence="2" type="ORF">BTO28_15320</name>
</gene>
<comment type="caution">
    <text evidence="2">The sequence shown here is derived from an EMBL/GenBank/DDBJ whole genome shotgun (WGS) entry which is preliminary data.</text>
</comment>
<organism evidence="2 3">
    <name type="scientific">Domibacillus epiphyticus</name>
    <dbReference type="NCBI Taxonomy" id="1714355"/>
    <lineage>
        <taxon>Bacteria</taxon>
        <taxon>Bacillati</taxon>
        <taxon>Bacillota</taxon>
        <taxon>Bacilli</taxon>
        <taxon>Bacillales</taxon>
        <taxon>Bacillaceae</taxon>
        <taxon>Domibacillus</taxon>
    </lineage>
</organism>
<feature type="compositionally biased region" description="Basic and acidic residues" evidence="1">
    <location>
        <begin position="175"/>
        <end position="199"/>
    </location>
</feature>
<evidence type="ECO:0000256" key="1">
    <source>
        <dbReference type="SAM" id="MobiDB-lite"/>
    </source>
</evidence>
<dbReference type="OrthoDB" id="2906285at2"/>